<accession>A0A317U1W2</accession>
<dbReference type="RefSeq" id="WP_110143447.1">
    <property type="nucleotide sequence ID" value="NZ_QHJG01000027.1"/>
</dbReference>
<evidence type="ECO:0000313" key="5">
    <source>
        <dbReference type="Proteomes" id="UP000287374"/>
    </source>
</evidence>
<keyword evidence="1" id="KW-0175">Coiled coil</keyword>
<dbReference type="EMBL" id="QHJG01000027">
    <property type="protein sequence ID" value="PWY54787.1"/>
    <property type="molecule type" value="Genomic_DNA"/>
</dbReference>
<dbReference type="Proteomes" id="UP000247152">
    <property type="component" value="Unassembled WGS sequence"/>
</dbReference>
<reference evidence="3 5" key="2">
    <citation type="submission" date="2018-12" db="EMBL/GenBank/DDBJ databases">
        <title>Legionella sp,whole genome shotgun sequence.</title>
        <authorList>
            <person name="Wu H."/>
        </authorList>
    </citation>
    <scope>NUCLEOTIDE SEQUENCE [LARGE SCALE GENOMIC DNA]</scope>
    <source>
        <strain evidence="3">Km489</strain>
        <strain evidence="5">km489</strain>
    </source>
</reference>
<sequence>MLTDAILDETIATLSSYNGKHKNDPLFDNYKEGIKKALVDFINQCKRLPLAQQLNYIAKEMKEKTGSMSAKIDKVSGGKRSWTLVFAITALAIERKQNLPKDHPEIAFIDMLLSGLSNGWVNAFNWVGITGLRLNQEAINKVIDGMKGWIQKYDINQGEQTSHDILLALYTSLSSFEEKLTTLYLTPKKYKDEMGAIKALLTDKFNELKNKLENKNRPSVQLVDPLEKLAPKEDISYQRFKDQLNHLKMQQAQILQNINTFPQEQFNRITQLQQLLNEQPSVSSEDLMSQFWSQYDTQKKFNQLLIDLDIPENERSGWNEYFKYQHGSYQEQAISLLWTGRWGLPQFIGGIPSKTISLEILRSKNDTALKPLQIIQTQIERHKLIPDEEKPYHLIISIEDELNNLAELKKVKRDLLEEVVDVISHKTTNALAKINSDIEELINNLEKQKKMIQSLKSIHEKIERLKKHVDCTSLEDSFRLFLDEASNKIRHTVLPLPSDLSIAKKIAALDFSIARAQENVQGLQLSINYMVKECKSQKSSVIVLVSDFIHTKENTLGHAFLSFFSSSYKSMFKELKEALNEESIEDRLNKIKAILGISNELRQEKEIASQFQKLKEEAQEVLSKKGIEEMPILIEPN</sequence>
<evidence type="ECO:0000256" key="1">
    <source>
        <dbReference type="SAM" id="Coils"/>
    </source>
</evidence>
<dbReference type="AlphaFoldDB" id="A0A317U1W2"/>
<protein>
    <submittedName>
        <fullName evidence="2">Uncharacterized protein</fullName>
    </submittedName>
</protein>
<comment type="caution">
    <text evidence="2">The sequence shown here is derived from an EMBL/GenBank/DDBJ whole genome shotgun (WGS) entry which is preliminary data.</text>
</comment>
<organism evidence="2 4">
    <name type="scientific">Legionella qingyii</name>
    <dbReference type="NCBI Taxonomy" id="2184757"/>
    <lineage>
        <taxon>Bacteria</taxon>
        <taxon>Pseudomonadati</taxon>
        <taxon>Pseudomonadota</taxon>
        <taxon>Gammaproteobacteria</taxon>
        <taxon>Legionellales</taxon>
        <taxon>Legionellaceae</taxon>
        <taxon>Legionella</taxon>
    </lineage>
</organism>
<dbReference type="Proteomes" id="UP000287374">
    <property type="component" value="Unassembled WGS sequence"/>
</dbReference>
<proteinExistence type="predicted"/>
<evidence type="ECO:0000313" key="2">
    <source>
        <dbReference type="EMBL" id="PWY54787.1"/>
    </source>
</evidence>
<feature type="coiled-coil region" evidence="1">
    <location>
        <begin position="398"/>
        <end position="465"/>
    </location>
</feature>
<name>A0A317U1W2_9GAMM</name>
<evidence type="ECO:0000313" key="3">
    <source>
        <dbReference type="EMBL" id="RUR22511.1"/>
    </source>
</evidence>
<gene>
    <name evidence="2" type="ORF">DGG96_14895</name>
    <name evidence="3" type="ORF">ELY20_09480</name>
</gene>
<evidence type="ECO:0000313" key="4">
    <source>
        <dbReference type="Proteomes" id="UP000247152"/>
    </source>
</evidence>
<dbReference type="EMBL" id="RZGX01000011">
    <property type="protein sequence ID" value="RUR22511.1"/>
    <property type="molecule type" value="Genomic_DNA"/>
</dbReference>
<dbReference type="OrthoDB" id="5636612at2"/>
<keyword evidence="5" id="KW-1185">Reference proteome</keyword>
<reference evidence="2 4" key="1">
    <citation type="submission" date="2018-05" db="EMBL/GenBank/DDBJ databases">
        <title>Legionella qingyii sp.nov., whole genome shotgun sequence.</title>
        <authorList>
            <person name="Wu H."/>
            <person name="Zhu Q."/>
            <person name="Hu C."/>
        </authorList>
    </citation>
    <scope>NUCLEOTIDE SEQUENCE [LARGE SCALE GENOMIC DNA]</scope>
    <source>
        <strain evidence="2 4">HEB18</strain>
    </source>
</reference>